<protein>
    <submittedName>
        <fullName evidence="3">SDR family oxidoreductase</fullName>
    </submittedName>
</protein>
<dbReference type="PANTHER" id="PTHR43245">
    <property type="entry name" value="BIFUNCTIONAL POLYMYXIN RESISTANCE PROTEIN ARNA"/>
    <property type="match status" value="1"/>
</dbReference>
<dbReference type="Gene3D" id="3.40.50.720">
    <property type="entry name" value="NAD(P)-binding Rossmann-like Domain"/>
    <property type="match status" value="1"/>
</dbReference>
<evidence type="ECO:0000259" key="2">
    <source>
        <dbReference type="Pfam" id="PF13460"/>
    </source>
</evidence>
<dbReference type="RefSeq" id="WP_263333544.1">
    <property type="nucleotide sequence ID" value="NZ_JAOVQO010000003.1"/>
</dbReference>
<keyword evidence="1" id="KW-1133">Transmembrane helix</keyword>
<dbReference type="SUPFAM" id="SSF51735">
    <property type="entry name" value="NAD(P)-binding Rossmann-fold domains"/>
    <property type="match status" value="1"/>
</dbReference>
<dbReference type="Pfam" id="PF13781">
    <property type="entry name" value="DoxX_3"/>
    <property type="match status" value="1"/>
</dbReference>
<evidence type="ECO:0000256" key="1">
    <source>
        <dbReference type="SAM" id="Phobius"/>
    </source>
</evidence>
<gene>
    <name evidence="3" type="ORF">OEZ60_04245</name>
</gene>
<keyword evidence="1" id="KW-0812">Transmembrane</keyword>
<evidence type="ECO:0000313" key="3">
    <source>
        <dbReference type="EMBL" id="MCU9847209.1"/>
    </source>
</evidence>
<feature type="transmembrane region" description="Helical" evidence="1">
    <location>
        <begin position="312"/>
        <end position="336"/>
    </location>
</feature>
<feature type="transmembrane region" description="Helical" evidence="1">
    <location>
        <begin position="348"/>
        <end position="369"/>
    </location>
</feature>
<organism evidence="3 4">
    <name type="scientific">Albidovulum salinarum</name>
    <dbReference type="NCBI Taxonomy" id="2984153"/>
    <lineage>
        <taxon>Bacteria</taxon>
        <taxon>Pseudomonadati</taxon>
        <taxon>Pseudomonadota</taxon>
        <taxon>Alphaproteobacteria</taxon>
        <taxon>Rhodobacterales</taxon>
        <taxon>Paracoccaceae</taxon>
        <taxon>Albidovulum</taxon>
    </lineage>
</organism>
<accession>A0ABT2X1M0</accession>
<dbReference type="InterPro" id="IPR016040">
    <property type="entry name" value="NAD(P)-bd_dom"/>
</dbReference>
<feature type="domain" description="NAD(P)-binding" evidence="2">
    <location>
        <begin position="8"/>
        <end position="130"/>
    </location>
</feature>
<keyword evidence="1" id="KW-0472">Membrane</keyword>
<sequence>MSRVLVLGADGFIGRHIAFALRAGGGHAVVAVARRPERLAAMGFAVLRVDLCDPACHTPAFWTPHLADGTHLVIAAGLLTGADAAFAAVHEAAPRAAYAARDGGRAVLISAVGITADTPFAAWRRRGEAVARAAGNVTILRPGLVLADTSYGGSSLLRALAALPVRRVVVGTGAEPCNPIHADDLASVVSDCLAAPPGAGPAEGAWEIGGPEHLSQDALSALLRSWLGLAPAPVLRVPYRFARVAGRVGDALRLGPVSTTAVAQLRQGIAADPAPLLARIAARPEPVSRFLCRRPAGTQDLWQARLYLLKPLLRLVLAAMWLVSGLLGLLLPPAAFTPVLAAAPLPEAALVMLARAGGLLDLALAAALLRDWRPRQVGWAQLALVAAYTSGLSILAPGLWLAPFGGLLKNLPVMALILVHLALAEER</sequence>
<feature type="transmembrane region" description="Helical" evidence="1">
    <location>
        <begin position="381"/>
        <end position="401"/>
    </location>
</feature>
<evidence type="ECO:0000313" key="4">
    <source>
        <dbReference type="Proteomes" id="UP001209535"/>
    </source>
</evidence>
<dbReference type="Pfam" id="PF13460">
    <property type="entry name" value="NAD_binding_10"/>
    <property type="match status" value="1"/>
</dbReference>
<dbReference type="EMBL" id="JAOVQO010000003">
    <property type="protein sequence ID" value="MCU9847209.1"/>
    <property type="molecule type" value="Genomic_DNA"/>
</dbReference>
<dbReference type="InterPro" id="IPR036291">
    <property type="entry name" value="NAD(P)-bd_dom_sf"/>
</dbReference>
<name>A0ABT2X1M0_9RHOB</name>
<reference evidence="3 4" key="1">
    <citation type="submission" date="2022-10" db="EMBL/GenBank/DDBJ databases">
        <title>Defluviimonas sp. nov., isolated from ocean surface sediments.</title>
        <authorList>
            <person name="He W."/>
            <person name="Wang L."/>
            <person name="Zhang D.-F."/>
        </authorList>
    </citation>
    <scope>NUCLEOTIDE SEQUENCE [LARGE SCALE GENOMIC DNA]</scope>
    <source>
        <strain evidence="3 4">WL0024</strain>
    </source>
</reference>
<dbReference type="InterPro" id="IPR050177">
    <property type="entry name" value="Lipid_A_modif_metabolic_enz"/>
</dbReference>
<keyword evidence="4" id="KW-1185">Reference proteome</keyword>
<dbReference type="InterPro" id="IPR025695">
    <property type="entry name" value="DoxX-like"/>
</dbReference>
<proteinExistence type="predicted"/>
<comment type="caution">
    <text evidence="3">The sequence shown here is derived from an EMBL/GenBank/DDBJ whole genome shotgun (WGS) entry which is preliminary data.</text>
</comment>
<dbReference type="Proteomes" id="UP001209535">
    <property type="component" value="Unassembled WGS sequence"/>
</dbReference>